<name>A0A7G7MH17_9PSEU</name>
<dbReference type="KEGG" id="ppel:H6H00_29150"/>
<accession>A0A7G7MH17</accession>
<keyword evidence="2" id="KW-1185">Reference proteome</keyword>
<evidence type="ECO:0000313" key="1">
    <source>
        <dbReference type="EMBL" id="QNG52078.1"/>
    </source>
</evidence>
<sequence length="164" mass="17958">MALPEAVLTLGLVDGVDYCDSYACPRRVTDPPARIRDGRSADQVTALAFGTLPTWLRQIIAGVHRHVLRLDLERPSTVPVPGWRRVHSGPDQAVYAVDGSLLAARLVVSVTPATVQVSTLVHYERPVARIVWAGVGPIHRIITRLVLDRGVIAEGRRDADFRDS</sequence>
<evidence type="ECO:0000313" key="2">
    <source>
        <dbReference type="Proteomes" id="UP000515728"/>
    </source>
</evidence>
<dbReference type="EMBL" id="CP060131">
    <property type="protein sequence ID" value="QNG52078.1"/>
    <property type="molecule type" value="Genomic_DNA"/>
</dbReference>
<dbReference type="Proteomes" id="UP000515728">
    <property type="component" value="Chromosome"/>
</dbReference>
<proteinExistence type="predicted"/>
<gene>
    <name evidence="1" type="ORF">H6H00_29150</name>
</gene>
<dbReference type="AlphaFoldDB" id="A0A7G7MH17"/>
<dbReference type="RefSeq" id="WP_185718829.1">
    <property type="nucleotide sequence ID" value="NZ_BAAAWI010000001.1"/>
</dbReference>
<reference evidence="1 2" key="1">
    <citation type="submission" date="2020-08" db="EMBL/GenBank/DDBJ databases">
        <authorList>
            <person name="Mo P."/>
        </authorList>
    </citation>
    <scope>NUCLEOTIDE SEQUENCE [LARGE SCALE GENOMIC DNA]</scope>
    <source>
        <strain evidence="1 2">CGMCC 4.1532</strain>
    </source>
</reference>
<organism evidence="1 2">
    <name type="scientific">Pseudonocardia petroleophila</name>
    <dbReference type="NCBI Taxonomy" id="37331"/>
    <lineage>
        <taxon>Bacteria</taxon>
        <taxon>Bacillati</taxon>
        <taxon>Actinomycetota</taxon>
        <taxon>Actinomycetes</taxon>
        <taxon>Pseudonocardiales</taxon>
        <taxon>Pseudonocardiaceae</taxon>
        <taxon>Pseudonocardia</taxon>
    </lineage>
</organism>
<protein>
    <submittedName>
        <fullName evidence="1">DUF2867 domain-containing protein</fullName>
    </submittedName>
</protein>